<name>A1R289_PAEAT</name>
<dbReference type="EMBL" id="CP000474">
    <property type="protein sequence ID" value="ABM09769.1"/>
    <property type="molecule type" value="Genomic_DNA"/>
</dbReference>
<reference evidence="1 2" key="1">
    <citation type="journal article" date="2006" name="PLoS Genet.">
        <title>Secrets of soil survival revealed by the genome sequence of Arthrobacter aurescens TC1.</title>
        <authorList>
            <person name="Mongodin E.F."/>
            <person name="Shapir N."/>
            <person name="Daugherty S.C."/>
            <person name="DeBoy R.T."/>
            <person name="Emerson J.B."/>
            <person name="Shvartzbeyn A."/>
            <person name="Radune D."/>
            <person name="Vamathevan J."/>
            <person name="Riggs F."/>
            <person name="Grinberg V."/>
            <person name="Khouri H."/>
            <person name="Wackett L.P."/>
            <person name="Nelson K.E."/>
            <person name="Sadowsky M.J."/>
        </authorList>
    </citation>
    <scope>NUCLEOTIDE SEQUENCE [LARGE SCALE GENOMIC DNA]</scope>
    <source>
        <strain evidence="1 2">TC1</strain>
    </source>
</reference>
<dbReference type="RefSeq" id="WP_011773299.1">
    <property type="nucleotide sequence ID" value="NC_008711.1"/>
</dbReference>
<dbReference type="HOGENOM" id="CLU_2986509_0_0_11"/>
<organism evidence="1 2">
    <name type="scientific">Paenarthrobacter aurescens (strain TC1)</name>
    <dbReference type="NCBI Taxonomy" id="290340"/>
    <lineage>
        <taxon>Bacteria</taxon>
        <taxon>Bacillati</taxon>
        <taxon>Actinomycetota</taxon>
        <taxon>Actinomycetes</taxon>
        <taxon>Micrococcales</taxon>
        <taxon>Micrococcaceae</taxon>
        <taxon>Paenarthrobacter</taxon>
    </lineage>
</organism>
<evidence type="ECO:0000313" key="2">
    <source>
        <dbReference type="Proteomes" id="UP000000637"/>
    </source>
</evidence>
<dbReference type="STRING" id="290340.AAur_0543"/>
<keyword evidence="2" id="KW-1185">Reference proteome</keyword>
<dbReference type="Proteomes" id="UP000000637">
    <property type="component" value="Chromosome"/>
</dbReference>
<proteinExistence type="predicted"/>
<protein>
    <submittedName>
        <fullName evidence="1">Uncharacterized protein</fullName>
    </submittedName>
</protein>
<accession>A1R289</accession>
<dbReference type="AlphaFoldDB" id="A1R289"/>
<evidence type="ECO:0000313" key="1">
    <source>
        <dbReference type="EMBL" id="ABM09769.1"/>
    </source>
</evidence>
<gene>
    <name evidence="1" type="ordered locus">AAur_0543</name>
</gene>
<dbReference type="KEGG" id="aau:AAur_0543"/>
<sequence length="57" mass="5660">MTHAITNIPQADLADLARAHSTFTAADELGGDAATDAPATTPFCAGVIIGATLTMGC</sequence>